<evidence type="ECO:0000313" key="2">
    <source>
        <dbReference type="Proteomes" id="UP000705283"/>
    </source>
</evidence>
<reference evidence="1" key="2">
    <citation type="submission" date="2022-09" db="EMBL/GenBank/DDBJ databases">
        <title>Rouxiella aceris sp. nov., isolated from tree sap and emended description of the genus Rhouxiella.</title>
        <authorList>
            <person name="Kim I.S."/>
        </authorList>
    </citation>
    <scope>NUCLEOTIDE SEQUENCE</scope>
    <source>
        <strain evidence="1">SAP-2</strain>
    </source>
</reference>
<dbReference type="PANTHER" id="PTHR38785">
    <property type="entry name" value="HOMOLOG OF VIRK"/>
    <property type="match status" value="1"/>
</dbReference>
<dbReference type="AlphaFoldDB" id="A0AA40WZ86"/>
<dbReference type="RefSeq" id="WP_194977485.1">
    <property type="nucleotide sequence ID" value="NZ_JADMKS010000001.1"/>
</dbReference>
<evidence type="ECO:0000313" key="1">
    <source>
        <dbReference type="EMBL" id="MBF6635648.1"/>
    </source>
</evidence>
<dbReference type="PANTHER" id="PTHR38785:SF1">
    <property type="entry name" value="HOMOLOG OF VIRK"/>
    <property type="match status" value="1"/>
</dbReference>
<comment type="caution">
    <text evidence="1">The sequence shown here is derived from an EMBL/GenBank/DDBJ whole genome shotgun (WGS) entry which is preliminary data.</text>
</comment>
<sequence length="321" mass="37096">MSILSYPAHTTEPMSGLALMSSLITGKLIPGKMWNKPAYRFKFLMRSLLYPLATLRVMNQLANHPLREEILQAQPTLPCKVHRPYLAVNMTREQHVSGLCDHYRFVRERMPLPMQMAHLNKALLKIASFNGKDESTYCISMNAYQRLDKEGEITLSFVNDAGTALANVTFSFINYDSQPTLFIGAIQGPAQDVDHQHIQQATKACHGLFPKRILMEAVLLLAEKMNMKQVFAVGNKTHIYESPRYNKRKQYFYADYDAFWETLGAHRHENGYFHFPTQVPHKSLADIASKKRAEYRRRYELLDEMETQIRHHFAKMPSKTL</sequence>
<gene>
    <name evidence="1" type="ORF">ITX54_03075</name>
</gene>
<reference evidence="1" key="1">
    <citation type="submission" date="2020-11" db="EMBL/GenBank/DDBJ databases">
        <authorList>
            <person name="Lee S.D."/>
        </authorList>
    </citation>
    <scope>NUCLEOTIDE SEQUENCE</scope>
    <source>
        <strain evidence="1">SAP-2</strain>
    </source>
</reference>
<accession>A0AA40WZ86</accession>
<dbReference type="Proteomes" id="UP000705283">
    <property type="component" value="Unassembled WGS sequence"/>
</dbReference>
<organism evidence="1 2">
    <name type="scientific">Rouxiella silvae</name>
    <dbReference type="NCBI Taxonomy" id="1646373"/>
    <lineage>
        <taxon>Bacteria</taxon>
        <taxon>Pseudomonadati</taxon>
        <taxon>Pseudomonadota</taxon>
        <taxon>Gammaproteobacteria</taxon>
        <taxon>Enterobacterales</taxon>
        <taxon>Yersiniaceae</taxon>
        <taxon>Rouxiella</taxon>
    </lineage>
</organism>
<dbReference type="EMBL" id="JADMKS010000001">
    <property type="protein sequence ID" value="MBF6635648.1"/>
    <property type="molecule type" value="Genomic_DNA"/>
</dbReference>
<dbReference type="Pfam" id="PF04393">
    <property type="entry name" value="DUF535"/>
    <property type="match status" value="1"/>
</dbReference>
<dbReference type="GO" id="GO:0006974">
    <property type="term" value="P:DNA damage response"/>
    <property type="evidence" value="ECO:0007669"/>
    <property type="project" value="TreeGrafter"/>
</dbReference>
<proteinExistence type="predicted"/>
<dbReference type="InterPro" id="IPR007488">
    <property type="entry name" value="DUF535"/>
</dbReference>
<name>A0AA40WZ86_9GAMM</name>
<protein>
    <submittedName>
        <fullName evidence="1">DUF535 domain-containing protein</fullName>
    </submittedName>
</protein>